<dbReference type="SUPFAM" id="SSF55961">
    <property type="entry name" value="Bet v1-like"/>
    <property type="match status" value="1"/>
</dbReference>
<evidence type="ECO:0000313" key="3">
    <source>
        <dbReference type="Proteomes" id="UP000599578"/>
    </source>
</evidence>
<feature type="domain" description="START" evidence="1">
    <location>
        <begin position="23"/>
        <end position="156"/>
    </location>
</feature>
<dbReference type="AlphaFoldDB" id="A0A918DZ76"/>
<dbReference type="GO" id="GO:0008289">
    <property type="term" value="F:lipid binding"/>
    <property type="evidence" value="ECO:0007669"/>
    <property type="project" value="InterPro"/>
</dbReference>
<evidence type="ECO:0000313" key="2">
    <source>
        <dbReference type="EMBL" id="GGO89364.1"/>
    </source>
</evidence>
<organism evidence="2 3">
    <name type="scientific">Marinobacterium nitratireducens</name>
    <dbReference type="NCBI Taxonomy" id="518897"/>
    <lineage>
        <taxon>Bacteria</taxon>
        <taxon>Pseudomonadati</taxon>
        <taxon>Pseudomonadota</taxon>
        <taxon>Gammaproteobacteria</taxon>
        <taxon>Oceanospirillales</taxon>
        <taxon>Oceanospirillaceae</taxon>
        <taxon>Marinobacterium</taxon>
    </lineage>
</organism>
<dbReference type="Pfam" id="PF01852">
    <property type="entry name" value="START"/>
    <property type="match status" value="1"/>
</dbReference>
<dbReference type="InterPro" id="IPR002913">
    <property type="entry name" value="START_lipid-bd_dom"/>
</dbReference>
<gene>
    <name evidence="2" type="ORF">GCM10011348_46960</name>
</gene>
<accession>A0A918DZ76</accession>
<keyword evidence="3" id="KW-1185">Reference proteome</keyword>
<comment type="caution">
    <text evidence="2">The sequence shown here is derived from an EMBL/GenBank/DDBJ whole genome shotgun (WGS) entry which is preliminary data.</text>
</comment>
<name>A0A918DZ76_9GAMM</name>
<dbReference type="InterPro" id="IPR023393">
    <property type="entry name" value="START-like_dom_sf"/>
</dbReference>
<reference evidence="2 3" key="1">
    <citation type="journal article" date="2014" name="Int. J. Syst. Evol. Microbiol.">
        <title>Complete genome sequence of Corynebacterium casei LMG S-19264T (=DSM 44701T), isolated from a smear-ripened cheese.</title>
        <authorList>
            <consortium name="US DOE Joint Genome Institute (JGI-PGF)"/>
            <person name="Walter F."/>
            <person name="Albersmeier A."/>
            <person name="Kalinowski J."/>
            <person name="Ruckert C."/>
        </authorList>
    </citation>
    <scope>NUCLEOTIDE SEQUENCE [LARGE SCALE GENOMIC DNA]</scope>
    <source>
        <strain evidence="2 3">CGMCC 1.7286</strain>
    </source>
</reference>
<sequence>MFPGRNRLLLILILLGTNWWLAAAPAANWYRVRSGEGVDVYQRHDHGTDLVWLRAETRVMAPQATLLALLMDQEHLSQWVSGYREVKVLQQEGVESFLVYVRIDAPFFLLDRDAVIASTVSWQDSVLRVGNRLDRRRYRSRPDTVPMMTLSGCWEAIAGSDSAVVIRYQGFADPAADPAWMINEFARDSLFQTFINLRREMQLPCYREAGRQLETRYRSQLQARPIPDACPVAED</sequence>
<dbReference type="EMBL" id="BMLT01000023">
    <property type="protein sequence ID" value="GGO89364.1"/>
    <property type="molecule type" value="Genomic_DNA"/>
</dbReference>
<protein>
    <recommendedName>
        <fullName evidence="1">START domain-containing protein</fullName>
    </recommendedName>
</protein>
<evidence type="ECO:0000259" key="1">
    <source>
        <dbReference type="Pfam" id="PF01852"/>
    </source>
</evidence>
<dbReference type="Proteomes" id="UP000599578">
    <property type="component" value="Unassembled WGS sequence"/>
</dbReference>
<proteinExistence type="predicted"/>
<dbReference type="Gene3D" id="3.30.530.20">
    <property type="match status" value="1"/>
</dbReference>
<dbReference type="RefSeq" id="WP_188863086.1">
    <property type="nucleotide sequence ID" value="NZ_BMLT01000023.1"/>
</dbReference>